<evidence type="ECO:0000313" key="21">
    <source>
        <dbReference type="Proteomes" id="UP000094769"/>
    </source>
</evidence>
<evidence type="ECO:0000256" key="7">
    <source>
        <dbReference type="ARBA" id="ARBA00019373"/>
    </source>
</evidence>
<gene>
    <name evidence="20" type="primary">cdsA</name>
    <name evidence="20" type="ORF">CODIS_21350</name>
</gene>
<evidence type="ECO:0000256" key="12">
    <source>
        <dbReference type="ARBA" id="ARBA00022695"/>
    </source>
</evidence>
<comment type="subcellular location">
    <subcellularLocation>
        <location evidence="2">Cell membrane</location>
        <topology evidence="2">Multi-pass membrane protein</topology>
    </subcellularLocation>
</comment>
<sequence length="299" mass="32427">MSLPVRYQVDMGCSLLATNKQNAVQSPMLKQRVITALILAPLVVAAVLLLPNHYLALIVALVVSVGGWEWARLSGIETSFLQIVYSGSLVLCLAALYYLLPSAWVPGVMLFSVAWWLLVVWRLTRYHADQQHSDRLLKRATEGFIVLLPAGLALVSIHRIPTTGPGLLLFVLILIWSADIGAYFAGHRWGKHKLASQVSPGKTREGVYGAMASAMLCAVFLSFWLDGSLGQSLLIVLLCLITMLASVVGDLFESLIKRLQGVKDSGQLLPGHGGMLDRIDSLTAAAPVFLFGLILLGEV</sequence>
<evidence type="ECO:0000256" key="9">
    <source>
        <dbReference type="ARBA" id="ARBA00022516"/>
    </source>
</evidence>
<evidence type="ECO:0000256" key="8">
    <source>
        <dbReference type="ARBA" id="ARBA00022475"/>
    </source>
</evidence>
<comment type="caution">
    <text evidence="20">The sequence shown here is derived from an EMBL/GenBank/DDBJ whole genome shotgun (WGS) entry which is preliminary data.</text>
</comment>
<dbReference type="EC" id="2.7.7.41" evidence="6 18"/>
<comment type="pathway">
    <text evidence="3 18">Phospholipid metabolism; CDP-diacylglycerol biosynthesis; CDP-diacylglycerol from sn-glycerol 3-phosphate: step 3/3.</text>
</comment>
<protein>
    <recommendedName>
        <fullName evidence="7 18">Phosphatidate cytidylyltransferase</fullName>
        <ecNumber evidence="6 18">2.7.7.41</ecNumber>
    </recommendedName>
</protein>
<dbReference type="GO" id="GO:0016024">
    <property type="term" value="P:CDP-diacylglycerol biosynthetic process"/>
    <property type="evidence" value="ECO:0007669"/>
    <property type="project" value="UniProtKB-UniPathway"/>
</dbReference>
<keyword evidence="9" id="KW-0444">Lipid biosynthesis</keyword>
<organism evidence="20 21">
    <name type="scientific">Candidatus Thiodiazotropha endolucinida</name>
    <dbReference type="NCBI Taxonomy" id="1655433"/>
    <lineage>
        <taxon>Bacteria</taxon>
        <taxon>Pseudomonadati</taxon>
        <taxon>Pseudomonadota</taxon>
        <taxon>Gammaproteobacteria</taxon>
        <taxon>Chromatiales</taxon>
        <taxon>Sedimenticolaceae</taxon>
        <taxon>Candidatus Thiodiazotropha</taxon>
    </lineage>
</organism>
<evidence type="ECO:0000256" key="3">
    <source>
        <dbReference type="ARBA" id="ARBA00005119"/>
    </source>
</evidence>
<evidence type="ECO:0000256" key="19">
    <source>
        <dbReference type="SAM" id="Phobius"/>
    </source>
</evidence>
<comment type="similarity">
    <text evidence="5 18">Belongs to the CDS family.</text>
</comment>
<keyword evidence="14" id="KW-0443">Lipid metabolism</keyword>
<evidence type="ECO:0000256" key="15">
    <source>
        <dbReference type="ARBA" id="ARBA00023136"/>
    </source>
</evidence>
<dbReference type="PANTHER" id="PTHR46382">
    <property type="entry name" value="PHOSPHATIDATE CYTIDYLYLTRANSFERASE"/>
    <property type="match status" value="1"/>
</dbReference>
<feature type="transmembrane region" description="Helical" evidence="19">
    <location>
        <begin position="83"/>
        <end position="100"/>
    </location>
</feature>
<accession>A0A7Z1AFQ7</accession>
<feature type="transmembrane region" description="Helical" evidence="19">
    <location>
        <begin position="231"/>
        <end position="252"/>
    </location>
</feature>
<feature type="transmembrane region" description="Helical" evidence="19">
    <location>
        <begin position="54"/>
        <end position="71"/>
    </location>
</feature>
<dbReference type="AlphaFoldDB" id="A0A7Z1AFQ7"/>
<evidence type="ECO:0000256" key="2">
    <source>
        <dbReference type="ARBA" id="ARBA00004651"/>
    </source>
</evidence>
<feature type="transmembrane region" description="Helical" evidence="19">
    <location>
        <begin position="144"/>
        <end position="161"/>
    </location>
</feature>
<evidence type="ECO:0000256" key="1">
    <source>
        <dbReference type="ARBA" id="ARBA00001698"/>
    </source>
</evidence>
<name>A0A7Z1AFQ7_9GAMM</name>
<evidence type="ECO:0000313" key="20">
    <source>
        <dbReference type="EMBL" id="ODJ87718.1"/>
    </source>
</evidence>
<keyword evidence="21" id="KW-1185">Reference proteome</keyword>
<evidence type="ECO:0000256" key="17">
    <source>
        <dbReference type="ARBA" id="ARBA00023264"/>
    </source>
</evidence>
<keyword evidence="10 18" id="KW-0808">Transferase</keyword>
<feature type="transmembrane region" description="Helical" evidence="19">
    <location>
        <begin position="106"/>
        <end position="123"/>
    </location>
</feature>
<dbReference type="EMBL" id="MARB01000010">
    <property type="protein sequence ID" value="ODJ87718.1"/>
    <property type="molecule type" value="Genomic_DNA"/>
</dbReference>
<reference evidence="20 21" key="1">
    <citation type="submission" date="2016-06" db="EMBL/GenBank/DDBJ databases">
        <title>Genome sequence of endosymbiont of Candidatus Endolucinida thiodiazotropha.</title>
        <authorList>
            <person name="Poehlein A."/>
            <person name="Koenig S."/>
            <person name="Heiden S.E."/>
            <person name="Thuermer A."/>
            <person name="Voget S."/>
            <person name="Daniel R."/>
            <person name="Markert S."/>
            <person name="Gros O."/>
            <person name="Schweder T."/>
        </authorList>
    </citation>
    <scope>NUCLEOTIDE SEQUENCE [LARGE SCALE GENOMIC DNA]</scope>
    <source>
        <strain evidence="20 21">COS</strain>
    </source>
</reference>
<evidence type="ECO:0000256" key="14">
    <source>
        <dbReference type="ARBA" id="ARBA00023098"/>
    </source>
</evidence>
<dbReference type="InterPro" id="IPR000374">
    <property type="entry name" value="PC_trans"/>
</dbReference>
<evidence type="ECO:0000256" key="4">
    <source>
        <dbReference type="ARBA" id="ARBA00005189"/>
    </source>
</evidence>
<keyword evidence="8" id="KW-1003">Cell membrane</keyword>
<keyword evidence="11 18" id="KW-0812">Transmembrane</keyword>
<feature type="transmembrane region" description="Helical" evidence="19">
    <location>
        <begin position="207"/>
        <end position="225"/>
    </location>
</feature>
<dbReference type="PANTHER" id="PTHR46382:SF1">
    <property type="entry name" value="PHOSPHATIDATE CYTIDYLYLTRANSFERASE"/>
    <property type="match status" value="1"/>
</dbReference>
<comment type="pathway">
    <text evidence="4">Lipid metabolism.</text>
</comment>
<keyword evidence="13 19" id="KW-1133">Transmembrane helix</keyword>
<keyword evidence="16" id="KW-0594">Phospholipid biosynthesis</keyword>
<evidence type="ECO:0000256" key="13">
    <source>
        <dbReference type="ARBA" id="ARBA00022989"/>
    </source>
</evidence>
<dbReference type="GO" id="GO:0004605">
    <property type="term" value="F:phosphatidate cytidylyltransferase activity"/>
    <property type="evidence" value="ECO:0007669"/>
    <property type="project" value="UniProtKB-EC"/>
</dbReference>
<evidence type="ECO:0000256" key="6">
    <source>
        <dbReference type="ARBA" id="ARBA00012487"/>
    </source>
</evidence>
<keyword evidence="12 18" id="KW-0548">Nucleotidyltransferase</keyword>
<evidence type="ECO:0000256" key="10">
    <source>
        <dbReference type="ARBA" id="ARBA00022679"/>
    </source>
</evidence>
<feature type="transmembrane region" description="Helical" evidence="19">
    <location>
        <begin position="29"/>
        <end position="48"/>
    </location>
</feature>
<dbReference type="Pfam" id="PF01148">
    <property type="entry name" value="CTP_transf_1"/>
    <property type="match status" value="1"/>
</dbReference>
<dbReference type="Proteomes" id="UP000094769">
    <property type="component" value="Unassembled WGS sequence"/>
</dbReference>
<dbReference type="UniPathway" id="UPA00557">
    <property type="reaction ID" value="UER00614"/>
</dbReference>
<feature type="transmembrane region" description="Helical" evidence="19">
    <location>
        <begin position="167"/>
        <end position="186"/>
    </location>
</feature>
<evidence type="ECO:0000256" key="18">
    <source>
        <dbReference type="RuleBase" id="RU003938"/>
    </source>
</evidence>
<dbReference type="GO" id="GO:0005886">
    <property type="term" value="C:plasma membrane"/>
    <property type="evidence" value="ECO:0007669"/>
    <property type="project" value="UniProtKB-SubCell"/>
</dbReference>
<evidence type="ECO:0000256" key="11">
    <source>
        <dbReference type="ARBA" id="ARBA00022692"/>
    </source>
</evidence>
<dbReference type="RefSeq" id="WP_235615192.1">
    <property type="nucleotide sequence ID" value="NZ_MARB01000010.1"/>
</dbReference>
<keyword evidence="17" id="KW-1208">Phospholipid metabolism</keyword>
<evidence type="ECO:0000256" key="5">
    <source>
        <dbReference type="ARBA" id="ARBA00010185"/>
    </source>
</evidence>
<keyword evidence="15 19" id="KW-0472">Membrane</keyword>
<evidence type="ECO:0000256" key="16">
    <source>
        <dbReference type="ARBA" id="ARBA00023209"/>
    </source>
</evidence>
<dbReference type="PROSITE" id="PS01315">
    <property type="entry name" value="CDS"/>
    <property type="match status" value="1"/>
</dbReference>
<comment type="catalytic activity">
    <reaction evidence="1 18">
        <text>a 1,2-diacyl-sn-glycero-3-phosphate + CTP + H(+) = a CDP-1,2-diacyl-sn-glycerol + diphosphate</text>
        <dbReference type="Rhea" id="RHEA:16229"/>
        <dbReference type="ChEBI" id="CHEBI:15378"/>
        <dbReference type="ChEBI" id="CHEBI:33019"/>
        <dbReference type="ChEBI" id="CHEBI:37563"/>
        <dbReference type="ChEBI" id="CHEBI:58332"/>
        <dbReference type="ChEBI" id="CHEBI:58608"/>
        <dbReference type="EC" id="2.7.7.41"/>
    </reaction>
</comment>
<proteinExistence type="inferred from homology"/>